<comment type="caution">
    <text evidence="9">The sequence shown here is derived from an EMBL/GenBank/DDBJ whole genome shotgun (WGS) entry which is preliminary data.</text>
</comment>
<evidence type="ECO:0000313" key="9">
    <source>
        <dbReference type="EMBL" id="TQV77313.1"/>
    </source>
</evidence>
<dbReference type="RefSeq" id="WP_142940884.1">
    <property type="nucleotide sequence ID" value="NZ_VIKR01000001.1"/>
</dbReference>
<dbReference type="NCBIfam" id="TIGR00229">
    <property type="entry name" value="sensory_box"/>
    <property type="match status" value="1"/>
</dbReference>
<feature type="region of interest" description="Disordered" evidence="6">
    <location>
        <begin position="462"/>
        <end position="482"/>
    </location>
</feature>
<name>A0A545TJC7_9GAMM</name>
<dbReference type="AlphaFoldDB" id="A0A545TJC7"/>
<feature type="transmembrane region" description="Helical" evidence="7">
    <location>
        <begin position="176"/>
        <end position="196"/>
    </location>
</feature>
<evidence type="ECO:0000256" key="2">
    <source>
        <dbReference type="ARBA" id="ARBA00023224"/>
    </source>
</evidence>
<feature type="domain" description="Methyl-accepting transducer" evidence="8">
    <location>
        <begin position="251"/>
        <end position="487"/>
    </location>
</feature>
<dbReference type="FunFam" id="1.10.287.950:FF:000001">
    <property type="entry name" value="Methyl-accepting chemotaxis sensory transducer"/>
    <property type="match status" value="1"/>
</dbReference>
<dbReference type="CDD" id="cd11386">
    <property type="entry name" value="MCP_signal"/>
    <property type="match status" value="1"/>
</dbReference>
<evidence type="ECO:0000256" key="5">
    <source>
        <dbReference type="SAM" id="Coils"/>
    </source>
</evidence>
<dbReference type="CDD" id="cd00130">
    <property type="entry name" value="PAS"/>
    <property type="match status" value="1"/>
</dbReference>
<dbReference type="OrthoDB" id="5675566at2"/>
<dbReference type="InterPro" id="IPR004089">
    <property type="entry name" value="MCPsignal_dom"/>
</dbReference>
<evidence type="ECO:0000256" key="1">
    <source>
        <dbReference type="ARBA" id="ARBA00004370"/>
    </source>
</evidence>
<evidence type="ECO:0000256" key="6">
    <source>
        <dbReference type="SAM" id="MobiDB-lite"/>
    </source>
</evidence>
<feature type="coiled-coil region" evidence="5">
    <location>
        <begin position="399"/>
        <end position="451"/>
    </location>
</feature>
<dbReference type="SMART" id="SM00283">
    <property type="entry name" value="MA"/>
    <property type="match status" value="1"/>
</dbReference>
<dbReference type="Pfam" id="PF08447">
    <property type="entry name" value="PAS_3"/>
    <property type="match status" value="1"/>
</dbReference>
<evidence type="ECO:0000256" key="3">
    <source>
        <dbReference type="ARBA" id="ARBA00029447"/>
    </source>
</evidence>
<dbReference type="Proteomes" id="UP000317839">
    <property type="component" value="Unassembled WGS sequence"/>
</dbReference>
<keyword evidence="7" id="KW-0472">Membrane</keyword>
<dbReference type="InterPro" id="IPR013655">
    <property type="entry name" value="PAS_fold_3"/>
</dbReference>
<sequence length="524" mass="56898">MKKNLPVTDKEQRLGSDDELVSSTDLKGITTYANQKFCEIAQFSEQELVGKNHNVVRHPDVPPAAFADMWKSLKQKKAWRGVVKNRCKNGDHYWVDAFVMPVFEDGQVCSYESVRVKPSAGQKRRAQKLYDHINHGKSGLPQKSFLNLSLNQKSILAIILALLPVTITAVNESTMIESLLAVAVGLIVGIVGIIWANSGMKIVLDKASSIVDNPLIEYMYTGGYSESHKIMTAFGMQDTLNHTLLGRIKEASDKVGGKVAANYQSVEAVHKQINEQQFELEQIASAMTEMHAAIQEIANNTAEASATAEEGNQAILKGKNSAKAAVNDTNQLVSDIDKVSNALGSLKGAVDGISNMVQVINDIAEQTNMLALNAAIEAARAGDQGRGFAVVADEVRTLASRTQSSTEEIQAQIEQLQESSNKAISAMSMGREKAQENLENTTDLEAALNEVIAAVGRIQESNSATATAVDQQSATTDEMSRNVTAINDKASETMEIANDLREQGNQLSNFANNLMDLVTRFKLI</sequence>
<evidence type="ECO:0000313" key="10">
    <source>
        <dbReference type="Proteomes" id="UP000317839"/>
    </source>
</evidence>
<dbReference type="PANTHER" id="PTHR32089:SF112">
    <property type="entry name" value="LYSOZYME-LIKE PROTEIN-RELATED"/>
    <property type="match status" value="1"/>
</dbReference>
<dbReference type="SUPFAM" id="SSF58104">
    <property type="entry name" value="Methyl-accepting chemotaxis protein (MCP) signaling domain"/>
    <property type="match status" value="1"/>
</dbReference>
<dbReference type="PRINTS" id="PR00260">
    <property type="entry name" value="CHEMTRNSDUCR"/>
</dbReference>
<comment type="similarity">
    <text evidence="3">Belongs to the methyl-accepting chemotaxis (MCP) protein family.</text>
</comment>
<keyword evidence="7" id="KW-0812">Transmembrane</keyword>
<keyword evidence="5" id="KW-0175">Coiled coil</keyword>
<dbReference type="GO" id="GO:0004888">
    <property type="term" value="F:transmembrane signaling receptor activity"/>
    <property type="evidence" value="ECO:0007669"/>
    <property type="project" value="InterPro"/>
</dbReference>
<dbReference type="GO" id="GO:0016020">
    <property type="term" value="C:membrane"/>
    <property type="evidence" value="ECO:0007669"/>
    <property type="project" value="UniProtKB-SubCell"/>
</dbReference>
<dbReference type="EMBL" id="VIKR01000001">
    <property type="protein sequence ID" value="TQV77313.1"/>
    <property type="molecule type" value="Genomic_DNA"/>
</dbReference>
<accession>A0A545TJC7</accession>
<gene>
    <name evidence="9" type="ORF">FLL45_05040</name>
</gene>
<dbReference type="Gene3D" id="1.10.287.950">
    <property type="entry name" value="Methyl-accepting chemotaxis protein"/>
    <property type="match status" value="1"/>
</dbReference>
<dbReference type="InterPro" id="IPR035965">
    <property type="entry name" value="PAS-like_dom_sf"/>
</dbReference>
<evidence type="ECO:0000256" key="4">
    <source>
        <dbReference type="PROSITE-ProRule" id="PRU00284"/>
    </source>
</evidence>
<dbReference type="PROSITE" id="PS50111">
    <property type="entry name" value="CHEMOTAXIS_TRANSDUC_2"/>
    <property type="match status" value="1"/>
</dbReference>
<dbReference type="GO" id="GO:0007165">
    <property type="term" value="P:signal transduction"/>
    <property type="evidence" value="ECO:0007669"/>
    <property type="project" value="UniProtKB-KW"/>
</dbReference>
<comment type="subcellular location">
    <subcellularLocation>
        <location evidence="1">Membrane</location>
    </subcellularLocation>
</comment>
<dbReference type="InterPro" id="IPR000014">
    <property type="entry name" value="PAS"/>
</dbReference>
<dbReference type="Pfam" id="PF00015">
    <property type="entry name" value="MCPsignal"/>
    <property type="match status" value="1"/>
</dbReference>
<organism evidence="9 10">
    <name type="scientific">Aliikangiella marina</name>
    <dbReference type="NCBI Taxonomy" id="1712262"/>
    <lineage>
        <taxon>Bacteria</taxon>
        <taxon>Pseudomonadati</taxon>
        <taxon>Pseudomonadota</taxon>
        <taxon>Gammaproteobacteria</taxon>
        <taxon>Oceanospirillales</taxon>
        <taxon>Pleioneaceae</taxon>
        <taxon>Aliikangiella</taxon>
    </lineage>
</organism>
<evidence type="ECO:0000256" key="7">
    <source>
        <dbReference type="SAM" id="Phobius"/>
    </source>
</evidence>
<dbReference type="Gene3D" id="3.30.450.20">
    <property type="entry name" value="PAS domain"/>
    <property type="match status" value="1"/>
</dbReference>
<dbReference type="SUPFAM" id="SSF55785">
    <property type="entry name" value="PYP-like sensor domain (PAS domain)"/>
    <property type="match status" value="1"/>
</dbReference>
<keyword evidence="7" id="KW-1133">Transmembrane helix</keyword>
<dbReference type="GO" id="GO:0006935">
    <property type="term" value="P:chemotaxis"/>
    <property type="evidence" value="ECO:0007669"/>
    <property type="project" value="InterPro"/>
</dbReference>
<feature type="transmembrane region" description="Helical" evidence="7">
    <location>
        <begin position="154"/>
        <end position="170"/>
    </location>
</feature>
<protein>
    <submittedName>
        <fullName evidence="9">Methyl-accepting chemotaxis protein</fullName>
    </submittedName>
</protein>
<dbReference type="PANTHER" id="PTHR32089">
    <property type="entry name" value="METHYL-ACCEPTING CHEMOTAXIS PROTEIN MCPB"/>
    <property type="match status" value="1"/>
</dbReference>
<keyword evidence="2 4" id="KW-0807">Transducer</keyword>
<dbReference type="InterPro" id="IPR004090">
    <property type="entry name" value="Chemotax_Me-accpt_rcpt"/>
</dbReference>
<reference evidence="9 10" key="1">
    <citation type="submission" date="2019-06" db="EMBL/GenBank/DDBJ databases">
        <title>Draft genome of Aliikangiella marina GYP-15.</title>
        <authorList>
            <person name="Wang G."/>
        </authorList>
    </citation>
    <scope>NUCLEOTIDE SEQUENCE [LARGE SCALE GENOMIC DNA]</scope>
    <source>
        <strain evidence="9 10">GYP-15</strain>
    </source>
</reference>
<keyword evidence="10" id="KW-1185">Reference proteome</keyword>
<evidence type="ECO:0000259" key="8">
    <source>
        <dbReference type="PROSITE" id="PS50111"/>
    </source>
</evidence>
<proteinExistence type="inferred from homology"/>